<protein>
    <submittedName>
        <fullName evidence="2">Uncharacterized protein</fullName>
    </submittedName>
</protein>
<proteinExistence type="predicted"/>
<organism evidence="2">
    <name type="scientific">Eucalyptus grandis</name>
    <name type="common">Flooded gum</name>
    <dbReference type="NCBI Taxonomy" id="71139"/>
    <lineage>
        <taxon>Eukaryota</taxon>
        <taxon>Viridiplantae</taxon>
        <taxon>Streptophyta</taxon>
        <taxon>Embryophyta</taxon>
        <taxon>Tracheophyta</taxon>
        <taxon>Spermatophyta</taxon>
        <taxon>Magnoliopsida</taxon>
        <taxon>eudicotyledons</taxon>
        <taxon>Gunneridae</taxon>
        <taxon>Pentapetalae</taxon>
        <taxon>rosids</taxon>
        <taxon>malvids</taxon>
        <taxon>Myrtales</taxon>
        <taxon>Myrtaceae</taxon>
        <taxon>Myrtoideae</taxon>
        <taxon>Eucalypteae</taxon>
        <taxon>Eucalyptus</taxon>
    </lineage>
</organism>
<dbReference type="EMBL" id="KK198759">
    <property type="protein sequence ID" value="KCW64162.1"/>
    <property type="molecule type" value="Genomic_DNA"/>
</dbReference>
<dbReference type="eggNOG" id="ENOG502RYJ8">
    <property type="taxonomic scope" value="Eukaryota"/>
</dbReference>
<evidence type="ECO:0000256" key="1">
    <source>
        <dbReference type="SAM" id="MobiDB-lite"/>
    </source>
</evidence>
<dbReference type="AlphaFoldDB" id="A0A059BD61"/>
<sequence length="198" mass="22323">MVPNRETPVGLYSKAGNNIRDNPSRLSMETLQRTFSDTASELSKEATRKADGKMRPLPLIYELEDAKRKCCRMSEEYTPESARRIREKFSGKMVCGLCTEAVRVEMERNGGRNWEESLDTHMSACMLFNRIGRAYPVLYQAEAMRVILKKSSSGGCLRAKSINPRDKGGLKKATIARSLSCIPAITRDQLRQNNGQLK</sequence>
<reference evidence="2" key="1">
    <citation type="submission" date="2013-07" db="EMBL/GenBank/DDBJ databases">
        <title>The genome of Eucalyptus grandis.</title>
        <authorList>
            <person name="Schmutz J."/>
            <person name="Hayes R."/>
            <person name="Myburg A."/>
            <person name="Tuskan G."/>
            <person name="Grattapaglia D."/>
            <person name="Rokhsar D.S."/>
        </authorList>
    </citation>
    <scope>NUCLEOTIDE SEQUENCE</scope>
    <source>
        <tissue evidence="2">Leaf extractions</tissue>
    </source>
</reference>
<dbReference type="OMA" id="DTHMSAC"/>
<feature type="region of interest" description="Disordered" evidence="1">
    <location>
        <begin position="1"/>
        <end position="23"/>
    </location>
</feature>
<dbReference type="InParanoid" id="A0A059BD61"/>
<evidence type="ECO:0000313" key="2">
    <source>
        <dbReference type="EMBL" id="KCW64162.1"/>
    </source>
</evidence>
<dbReference type="InterPro" id="IPR012876">
    <property type="entry name" value="DUF1677_pln"/>
</dbReference>
<dbReference type="Pfam" id="PF07911">
    <property type="entry name" value="DUF1677"/>
    <property type="match status" value="1"/>
</dbReference>
<dbReference type="Gramene" id="KCW64162">
    <property type="protein sequence ID" value="KCW64162"/>
    <property type="gene ID" value="EUGRSUZ_G01807"/>
</dbReference>
<gene>
    <name evidence="2" type="ORF">EUGRSUZ_G01807</name>
</gene>
<dbReference type="STRING" id="71139.A0A059BD61"/>
<dbReference type="PANTHER" id="PTHR33108">
    <property type="entry name" value="OS01G0745000 PROTEIN"/>
    <property type="match status" value="1"/>
</dbReference>
<name>A0A059BD61_EUCGR</name>
<dbReference type="PANTHER" id="PTHR33108:SF79">
    <property type="entry name" value="CASP-LIKE PROTEIN (DUF1677)"/>
    <property type="match status" value="1"/>
</dbReference>
<accession>A0A059BD61</accession>